<organism evidence="5 6">
    <name type="scientific">Trichoderma gamsii</name>
    <dbReference type="NCBI Taxonomy" id="398673"/>
    <lineage>
        <taxon>Eukaryota</taxon>
        <taxon>Fungi</taxon>
        <taxon>Dikarya</taxon>
        <taxon>Ascomycota</taxon>
        <taxon>Pezizomycotina</taxon>
        <taxon>Sordariomycetes</taxon>
        <taxon>Hypocreomycetidae</taxon>
        <taxon>Hypocreales</taxon>
        <taxon>Hypocreaceae</taxon>
        <taxon>Trichoderma</taxon>
    </lineage>
</organism>
<evidence type="ECO:0000256" key="3">
    <source>
        <dbReference type="ARBA" id="ARBA00022801"/>
    </source>
</evidence>
<accession>A0A2K0SWJ7</accession>
<protein>
    <recommendedName>
        <fullName evidence="7">Pyroglutamyl peptidase type I</fullName>
    </recommendedName>
</protein>
<dbReference type="InterPro" id="IPR016125">
    <property type="entry name" value="Peptidase_C15-like"/>
</dbReference>
<dbReference type="OrthoDB" id="407146at2759"/>
<keyword evidence="3" id="KW-0378">Hydrolase</keyword>
<dbReference type="SUPFAM" id="SSF53182">
    <property type="entry name" value="Pyrrolidone carboxyl peptidase (pyroglutamate aminopeptidase)"/>
    <property type="match status" value="1"/>
</dbReference>
<evidence type="ECO:0000313" key="6">
    <source>
        <dbReference type="Proteomes" id="UP000236546"/>
    </source>
</evidence>
<dbReference type="AlphaFoldDB" id="A0A2K0SWJ7"/>
<evidence type="ECO:0008006" key="7">
    <source>
        <dbReference type="Google" id="ProtNLM"/>
    </source>
</evidence>
<dbReference type="PANTHER" id="PTHR23402:SF1">
    <property type="entry name" value="PYROGLUTAMYL-PEPTIDASE I"/>
    <property type="match status" value="1"/>
</dbReference>
<evidence type="ECO:0000313" key="5">
    <source>
        <dbReference type="EMBL" id="PNP37645.1"/>
    </source>
</evidence>
<gene>
    <name evidence="5" type="ORF">TGAMA5MH_10413</name>
</gene>
<dbReference type="GO" id="GO:0008234">
    <property type="term" value="F:cysteine-type peptidase activity"/>
    <property type="evidence" value="ECO:0007669"/>
    <property type="project" value="UniProtKB-KW"/>
</dbReference>
<proteinExistence type="inferred from homology"/>
<dbReference type="EMBL" id="MTYH01000140">
    <property type="protein sequence ID" value="PNP37645.1"/>
    <property type="molecule type" value="Genomic_DNA"/>
</dbReference>
<dbReference type="Gene3D" id="3.40.630.20">
    <property type="entry name" value="Peptidase C15, pyroglutamyl peptidase I-like"/>
    <property type="match status" value="1"/>
</dbReference>
<comment type="similarity">
    <text evidence="1">Belongs to the peptidase C15 family.</text>
</comment>
<dbReference type="GO" id="GO:0006508">
    <property type="term" value="P:proteolysis"/>
    <property type="evidence" value="ECO:0007669"/>
    <property type="project" value="UniProtKB-KW"/>
</dbReference>
<comment type="caution">
    <text evidence="5">The sequence shown here is derived from an EMBL/GenBank/DDBJ whole genome shotgun (WGS) entry which is preliminary data.</text>
</comment>
<sequence>MASPGTLNVVVTGNPPFMEYDYNTSQLVRDALPDIIPRPGQKNIRILKYFRDTLDTYDDIRYVSRDIWSGKRSLFLPKPEPNDKEEHVNVDFILHLGMVALGWDPNQFCFETIAHRDGYNLSGDDGKFVDSNQLKHLGLPEMLSTSLDVKAAWLKVKQCYPDVISCVSGDAGLYFCEFRLYSSLAEPLLCKELEDKKGRVVFQHLPQAHHSKAIQLARDITVAYISSLADDPIFDTEPVEI</sequence>
<evidence type="ECO:0000256" key="4">
    <source>
        <dbReference type="ARBA" id="ARBA00022807"/>
    </source>
</evidence>
<dbReference type="PANTHER" id="PTHR23402">
    <property type="entry name" value="PROTEASE FAMILY C15 PYROGLUTAMYL-PEPTIDASE I-RELATED"/>
    <property type="match status" value="1"/>
</dbReference>
<dbReference type="InterPro" id="IPR036440">
    <property type="entry name" value="Peptidase_C15-like_sf"/>
</dbReference>
<name>A0A2K0SWJ7_9HYPO</name>
<reference evidence="5 6" key="1">
    <citation type="submission" date="2017-02" db="EMBL/GenBank/DDBJ databases">
        <title>Genomes of Trichoderma spp. with biocontrol activity.</title>
        <authorList>
            <person name="Gardiner D."/>
            <person name="Kazan K."/>
            <person name="Vos C."/>
            <person name="Harvey P."/>
        </authorList>
    </citation>
    <scope>NUCLEOTIDE SEQUENCE [LARGE SCALE GENOMIC DNA]</scope>
    <source>
        <strain evidence="5 6">A5MH</strain>
    </source>
</reference>
<keyword evidence="2" id="KW-0645">Protease</keyword>
<evidence type="ECO:0000256" key="1">
    <source>
        <dbReference type="ARBA" id="ARBA00006641"/>
    </source>
</evidence>
<evidence type="ECO:0000256" key="2">
    <source>
        <dbReference type="ARBA" id="ARBA00022670"/>
    </source>
</evidence>
<dbReference type="Proteomes" id="UP000236546">
    <property type="component" value="Unassembled WGS sequence"/>
</dbReference>
<keyword evidence="4" id="KW-0788">Thiol protease</keyword>